<sequence length="59" mass="6242">VQNFFGGQDPFDRVPPHSAPSRSEGAASSSRDAFTVRSSAPPESSAAGPPRKTQRLSKE</sequence>
<evidence type="ECO:0000313" key="2">
    <source>
        <dbReference type="EMBL" id="CAE7241103.1"/>
    </source>
</evidence>
<feature type="region of interest" description="Disordered" evidence="1">
    <location>
        <begin position="1"/>
        <end position="59"/>
    </location>
</feature>
<feature type="compositionally biased region" description="Low complexity" evidence="1">
    <location>
        <begin position="38"/>
        <end position="50"/>
    </location>
</feature>
<gene>
    <name evidence="2" type="ORF">SNAT2548_LOCUS10863</name>
</gene>
<dbReference type="AlphaFoldDB" id="A0A812LG21"/>
<evidence type="ECO:0000256" key="1">
    <source>
        <dbReference type="SAM" id="MobiDB-lite"/>
    </source>
</evidence>
<dbReference type="Proteomes" id="UP000604046">
    <property type="component" value="Unassembled WGS sequence"/>
</dbReference>
<comment type="caution">
    <text evidence="2">The sequence shown here is derived from an EMBL/GenBank/DDBJ whole genome shotgun (WGS) entry which is preliminary data.</text>
</comment>
<protein>
    <submittedName>
        <fullName evidence="2">Uncharacterized protein</fullName>
    </submittedName>
</protein>
<keyword evidence="3" id="KW-1185">Reference proteome</keyword>
<evidence type="ECO:0000313" key="3">
    <source>
        <dbReference type="Proteomes" id="UP000604046"/>
    </source>
</evidence>
<feature type="non-terminal residue" evidence="2">
    <location>
        <position position="59"/>
    </location>
</feature>
<name>A0A812LG21_9DINO</name>
<proteinExistence type="predicted"/>
<reference evidence="2" key="1">
    <citation type="submission" date="2021-02" db="EMBL/GenBank/DDBJ databases">
        <authorList>
            <person name="Dougan E. K."/>
            <person name="Rhodes N."/>
            <person name="Thang M."/>
            <person name="Chan C."/>
        </authorList>
    </citation>
    <scope>NUCLEOTIDE SEQUENCE</scope>
</reference>
<feature type="non-terminal residue" evidence="2">
    <location>
        <position position="1"/>
    </location>
</feature>
<organism evidence="2 3">
    <name type="scientific">Symbiodinium natans</name>
    <dbReference type="NCBI Taxonomy" id="878477"/>
    <lineage>
        <taxon>Eukaryota</taxon>
        <taxon>Sar</taxon>
        <taxon>Alveolata</taxon>
        <taxon>Dinophyceae</taxon>
        <taxon>Suessiales</taxon>
        <taxon>Symbiodiniaceae</taxon>
        <taxon>Symbiodinium</taxon>
    </lineage>
</organism>
<dbReference type="EMBL" id="CAJNDS010000926">
    <property type="protein sequence ID" value="CAE7241103.1"/>
    <property type="molecule type" value="Genomic_DNA"/>
</dbReference>
<accession>A0A812LG21</accession>